<dbReference type="Proteomes" id="UP001459277">
    <property type="component" value="Unassembled WGS sequence"/>
</dbReference>
<evidence type="ECO:0000259" key="2">
    <source>
        <dbReference type="SMART" id="SM01037"/>
    </source>
</evidence>
<comment type="similarity">
    <text evidence="1">Belongs to the MLP family.</text>
</comment>
<dbReference type="Pfam" id="PF00407">
    <property type="entry name" value="Bet_v_1"/>
    <property type="match status" value="1"/>
</dbReference>
<comment type="caution">
    <text evidence="3">The sequence shown here is derived from an EMBL/GenBank/DDBJ whole genome shotgun (WGS) entry which is preliminary data.</text>
</comment>
<dbReference type="InterPro" id="IPR052006">
    <property type="entry name" value="MLP-like"/>
</dbReference>
<dbReference type="SMART" id="SM01037">
    <property type="entry name" value="Bet_v_1"/>
    <property type="match status" value="1"/>
</dbReference>
<gene>
    <name evidence="3" type="ORF">SO802_012853</name>
</gene>
<evidence type="ECO:0000256" key="1">
    <source>
        <dbReference type="ARBA" id="ARBA00038242"/>
    </source>
</evidence>
<dbReference type="Gene3D" id="3.30.530.20">
    <property type="match status" value="2"/>
</dbReference>
<accession>A0AAW2D4J4</accession>
<evidence type="ECO:0000313" key="4">
    <source>
        <dbReference type="Proteomes" id="UP001459277"/>
    </source>
</evidence>
<dbReference type="CDD" id="cd07816">
    <property type="entry name" value="Bet_v1-like"/>
    <property type="match status" value="1"/>
</dbReference>
<proteinExistence type="inferred from homology"/>
<dbReference type="GO" id="GO:0006952">
    <property type="term" value="P:defense response"/>
    <property type="evidence" value="ECO:0007669"/>
    <property type="project" value="InterPro"/>
</dbReference>
<protein>
    <recommendedName>
        <fullName evidence="2">Bet v I/Major latex protein domain-containing protein</fullName>
    </recommendedName>
</protein>
<keyword evidence="4" id="KW-1185">Reference proteome</keyword>
<dbReference type="EMBL" id="JAZDWU010000004">
    <property type="protein sequence ID" value="KAL0005292.1"/>
    <property type="molecule type" value="Genomic_DNA"/>
</dbReference>
<dbReference type="SUPFAM" id="SSF55961">
    <property type="entry name" value="Bet v1-like"/>
    <property type="match status" value="2"/>
</dbReference>
<evidence type="ECO:0000313" key="3">
    <source>
        <dbReference type="EMBL" id="KAL0005292.1"/>
    </source>
</evidence>
<name>A0AAW2D4J4_9ROSI</name>
<dbReference type="InterPro" id="IPR023393">
    <property type="entry name" value="START-like_dom_sf"/>
</dbReference>
<dbReference type="PANTHER" id="PTHR31338:SF20">
    <property type="entry name" value="BET V I_MAJOR LATEX PROTEIN DOMAIN-CONTAINING PROTEIN"/>
    <property type="match status" value="1"/>
</dbReference>
<organism evidence="3 4">
    <name type="scientific">Lithocarpus litseifolius</name>
    <dbReference type="NCBI Taxonomy" id="425828"/>
    <lineage>
        <taxon>Eukaryota</taxon>
        <taxon>Viridiplantae</taxon>
        <taxon>Streptophyta</taxon>
        <taxon>Embryophyta</taxon>
        <taxon>Tracheophyta</taxon>
        <taxon>Spermatophyta</taxon>
        <taxon>Magnoliopsida</taxon>
        <taxon>eudicotyledons</taxon>
        <taxon>Gunneridae</taxon>
        <taxon>Pentapetalae</taxon>
        <taxon>rosids</taxon>
        <taxon>fabids</taxon>
        <taxon>Fagales</taxon>
        <taxon>Fagaceae</taxon>
        <taxon>Lithocarpus</taxon>
    </lineage>
</organism>
<feature type="domain" description="Bet v I/Major latex protein" evidence="2">
    <location>
        <begin position="2"/>
        <end position="139"/>
    </location>
</feature>
<dbReference type="AlphaFoldDB" id="A0AAW2D4J4"/>
<dbReference type="PANTHER" id="PTHR31338">
    <property type="entry name" value="POLYKETIDE CYCLASE/DEHYDRASE AND LIPID TRANSPORT SUPERFAMILY PROTEIN"/>
    <property type="match status" value="1"/>
</dbReference>
<sequence>MSLKGKVGTEIEIKSPPEKFYNIFKSQAYHVPNAAPNHIQGVDVHEGDWETHGSVKIWKYTAEGESGVFKEKVELDDANRSVTLVGIEGDVMKDYKTFKPIYQVVPKEGESGVFKEKVELDDANRSVSLVRIEGDVMKNYKTFNPNYQVVPKGTASLVKLSIEWETQGVHGT</sequence>
<reference evidence="3 4" key="1">
    <citation type="submission" date="2024-01" db="EMBL/GenBank/DDBJ databases">
        <title>A telomere-to-telomere, gap-free genome of sweet tea (Lithocarpus litseifolius).</title>
        <authorList>
            <person name="Zhou J."/>
        </authorList>
    </citation>
    <scope>NUCLEOTIDE SEQUENCE [LARGE SCALE GENOMIC DNA]</scope>
    <source>
        <strain evidence="3">Zhou-2022a</strain>
        <tissue evidence="3">Leaf</tissue>
    </source>
</reference>
<dbReference type="InterPro" id="IPR000916">
    <property type="entry name" value="Bet_v_I/MLP"/>
</dbReference>